<proteinExistence type="predicted"/>
<evidence type="ECO:0000313" key="2">
    <source>
        <dbReference type="EMBL" id="OGK44705.1"/>
    </source>
</evidence>
<feature type="compositionally biased region" description="Basic and acidic residues" evidence="1">
    <location>
        <begin position="75"/>
        <end position="96"/>
    </location>
</feature>
<sequence length="271" mass="31926">MSICDGIDEIIDEQFKEVIANVGKKPPHYKRTKSCQLLTISSRPSHFNADKLINNMLLCVKRNWLMSQQLSNRRPSKENWRFKKMPKKSEKNKSPEKVLEKKIAEFTSNDWVNQVPTASGLINENKDKKRSIDLVYKHREYEYELIELKVESNTPLSAAMEVLQYAILYMFSRHHYTESEQKAKKLLNAKKIHLTVLAPHKYYDECNLEWLEQALNDSLRRFMETQPFKLEMDFHFKAFPQDFNAIGGYSDEDCRSALKRIKPVYGLQKDL</sequence>
<accession>A0A1F7IMV0</accession>
<evidence type="ECO:0000256" key="1">
    <source>
        <dbReference type="SAM" id="MobiDB-lite"/>
    </source>
</evidence>
<feature type="region of interest" description="Disordered" evidence="1">
    <location>
        <begin position="71"/>
        <end position="96"/>
    </location>
</feature>
<name>A0A1F7IMV0_9BACT</name>
<gene>
    <name evidence="2" type="ORF">A3B40_04930</name>
</gene>
<reference evidence="2 3" key="1">
    <citation type="journal article" date="2016" name="Nat. Commun.">
        <title>Thousands of microbial genomes shed light on interconnected biogeochemical processes in an aquifer system.</title>
        <authorList>
            <person name="Anantharaman K."/>
            <person name="Brown C.T."/>
            <person name="Hug L.A."/>
            <person name="Sharon I."/>
            <person name="Castelle C.J."/>
            <person name="Probst A.J."/>
            <person name="Thomas B.C."/>
            <person name="Singh A."/>
            <person name="Wilkins M.J."/>
            <person name="Karaoz U."/>
            <person name="Brodie E.L."/>
            <person name="Williams K.H."/>
            <person name="Hubbard S.S."/>
            <person name="Banfield J.F."/>
        </authorList>
    </citation>
    <scope>NUCLEOTIDE SEQUENCE [LARGE SCALE GENOMIC DNA]</scope>
</reference>
<dbReference type="Proteomes" id="UP000178040">
    <property type="component" value="Unassembled WGS sequence"/>
</dbReference>
<dbReference type="EMBL" id="MGAI01000023">
    <property type="protein sequence ID" value="OGK44705.1"/>
    <property type="molecule type" value="Genomic_DNA"/>
</dbReference>
<evidence type="ECO:0000313" key="3">
    <source>
        <dbReference type="Proteomes" id="UP000178040"/>
    </source>
</evidence>
<comment type="caution">
    <text evidence="2">The sequence shown here is derived from an EMBL/GenBank/DDBJ whole genome shotgun (WGS) entry which is preliminary data.</text>
</comment>
<protein>
    <submittedName>
        <fullName evidence="2">Uncharacterized protein</fullName>
    </submittedName>
</protein>
<dbReference type="AlphaFoldDB" id="A0A1F7IMV0"/>
<organism evidence="2 3">
    <name type="scientific">Candidatus Roizmanbacteria bacterium RIFCSPLOWO2_01_FULL_37_16</name>
    <dbReference type="NCBI Taxonomy" id="1802058"/>
    <lineage>
        <taxon>Bacteria</taxon>
        <taxon>Candidatus Roizmaniibacteriota</taxon>
    </lineage>
</organism>